<feature type="signal peptide" evidence="13">
    <location>
        <begin position="1"/>
        <end position="25"/>
    </location>
</feature>
<feature type="domain" description="TonB-dependent receptor plug" evidence="15">
    <location>
        <begin position="51"/>
        <end position="165"/>
    </location>
</feature>
<dbReference type="Gene3D" id="2.40.170.20">
    <property type="entry name" value="TonB-dependent receptor, beta-barrel domain"/>
    <property type="match status" value="1"/>
</dbReference>
<proteinExistence type="inferred from homology"/>
<dbReference type="PROSITE" id="PS52016">
    <property type="entry name" value="TONB_DEPENDENT_REC_3"/>
    <property type="match status" value="1"/>
</dbReference>
<dbReference type="OrthoDB" id="9760494at2"/>
<evidence type="ECO:0000256" key="7">
    <source>
        <dbReference type="ARBA" id="ARBA00023065"/>
    </source>
</evidence>
<dbReference type="Pfam" id="PF00593">
    <property type="entry name" value="TonB_dep_Rec_b-barrel"/>
    <property type="match status" value="1"/>
</dbReference>
<gene>
    <name evidence="16" type="ORF">EOD43_06960</name>
</gene>
<keyword evidence="4" id="KW-0410">Iron transport</keyword>
<keyword evidence="7" id="KW-0406">Ion transport</keyword>
<dbReference type="Proteomes" id="UP000282971">
    <property type="component" value="Unassembled WGS sequence"/>
</dbReference>
<evidence type="ECO:0000256" key="6">
    <source>
        <dbReference type="ARBA" id="ARBA00023004"/>
    </source>
</evidence>
<dbReference type="InterPro" id="IPR000531">
    <property type="entry name" value="Beta-barrel_TonB"/>
</dbReference>
<feature type="chain" id="PRO_5019138970" evidence="13">
    <location>
        <begin position="26"/>
        <end position="777"/>
    </location>
</feature>
<comment type="caution">
    <text evidence="16">The sequence shown here is derived from an EMBL/GenBank/DDBJ whole genome shotgun (WGS) entry which is preliminary data.</text>
</comment>
<evidence type="ECO:0000259" key="14">
    <source>
        <dbReference type="Pfam" id="PF00593"/>
    </source>
</evidence>
<dbReference type="PANTHER" id="PTHR32552:SF81">
    <property type="entry name" value="TONB-DEPENDENT OUTER MEMBRANE RECEPTOR"/>
    <property type="match status" value="1"/>
</dbReference>
<evidence type="ECO:0000256" key="5">
    <source>
        <dbReference type="ARBA" id="ARBA00022692"/>
    </source>
</evidence>
<dbReference type="AlphaFoldDB" id="A0A437M797"/>
<dbReference type="RefSeq" id="WP_127742382.1">
    <property type="nucleotide sequence ID" value="NZ_SACN01000001.1"/>
</dbReference>
<dbReference type="GO" id="GO:0009279">
    <property type="term" value="C:cell outer membrane"/>
    <property type="evidence" value="ECO:0007669"/>
    <property type="project" value="UniProtKB-SubCell"/>
</dbReference>
<dbReference type="InterPro" id="IPR039426">
    <property type="entry name" value="TonB-dep_rcpt-like"/>
</dbReference>
<reference evidence="16 17" key="1">
    <citation type="submission" date="2019-01" db="EMBL/GenBank/DDBJ databases">
        <authorList>
            <person name="Chen W.-M."/>
        </authorList>
    </citation>
    <scope>NUCLEOTIDE SEQUENCE [LARGE SCALE GENOMIC DNA]</scope>
    <source>
        <strain evidence="16 17">CCP-7</strain>
    </source>
</reference>
<keyword evidence="16" id="KW-0675">Receptor</keyword>
<keyword evidence="13" id="KW-0732">Signal</keyword>
<keyword evidence="17" id="KW-1185">Reference proteome</keyword>
<feature type="domain" description="TonB-dependent receptor-like beta-barrel" evidence="14">
    <location>
        <begin position="270"/>
        <end position="736"/>
    </location>
</feature>
<evidence type="ECO:0000256" key="10">
    <source>
        <dbReference type="ARBA" id="ARBA00023237"/>
    </source>
</evidence>
<evidence type="ECO:0000256" key="3">
    <source>
        <dbReference type="ARBA" id="ARBA00022452"/>
    </source>
</evidence>
<keyword evidence="2 11" id="KW-0813">Transport</keyword>
<keyword evidence="9 11" id="KW-0472">Membrane</keyword>
<keyword evidence="8 12" id="KW-0798">TonB box</keyword>
<dbReference type="PANTHER" id="PTHR32552">
    <property type="entry name" value="FERRICHROME IRON RECEPTOR-RELATED"/>
    <property type="match status" value="1"/>
</dbReference>
<evidence type="ECO:0000313" key="16">
    <source>
        <dbReference type="EMBL" id="RVT93601.1"/>
    </source>
</evidence>
<name>A0A437M797_9SPHN</name>
<evidence type="ECO:0000259" key="15">
    <source>
        <dbReference type="Pfam" id="PF07715"/>
    </source>
</evidence>
<comment type="similarity">
    <text evidence="11 12">Belongs to the TonB-dependent receptor family.</text>
</comment>
<comment type="subcellular location">
    <subcellularLocation>
        <location evidence="1 11">Cell outer membrane</location>
        <topology evidence="1 11">Multi-pass membrane protein</topology>
    </subcellularLocation>
</comment>
<evidence type="ECO:0000256" key="11">
    <source>
        <dbReference type="PROSITE-ProRule" id="PRU01360"/>
    </source>
</evidence>
<sequence>MRKREFLVGAATLAIAIGAPTGAYAQTAPADTAADSGTDIIVTARRREESLIDVPIAINALGENAIVEKGVSSVDKVAQLTPGLQMDRGFSPAEIRPSLRGIALTEGRSNVAIIVDGVDVTGVTLNNILGGSGAQTAAALMDLERIEVVKGPQTVYFGRSAFAGAIQFVSREPSFTTGAKIDGALGDRGRREITAHITGPVVEDTLAVKLSGTYRNFNGFYKNPGNGQHLGGSETYGFGGSALLKTGALKLKTQLSYLRDHIQPNAGYITPRANTTLFGVNYIGEKEFDQSQIGISTNTDYYGSKSRTWRGVINGELELGDGFTLNSITGYNRTKGSIKLDFDNKPDNVPTGTITNGIQNCVPAICVGIFDSDTSLRQLSQEVRLNYDNDSFHALLGGYYFDENYTEVDYTRFVGSQSFVTGSRSNIPGRPAGLFTNTYSAFGSLEYEFADAFTLTGELRYNHEKIRAYAATLFNSLNSSGSTAINFRGKTSFDAWLPRVSASYKIDPDTNIYATISKGSKPGGFNTGAVADSVRPFGQEKIWTYELGTKGRFFDRRLTLDAAIYYSDWRNIQVTTVCFGQNSPFGPEAQCPAFAGITTNYIINAKKATVKGLELGAGLKATDWLTFNANYAYTDSKYKDFAARDVFPAVAGAVPRQFGGNRVQWIPKHSLSGSTRVEAPVMDDGTKGFFEVSGRYRSGKYVRFDNRVRLDAKAVFDLQFGLKGDDWSASIFVDNVFNDTTPDFSRYYGNWNPNRTNGEYIVAPPKRAFGVRASKEF</sequence>
<dbReference type="InterPro" id="IPR036942">
    <property type="entry name" value="Beta-barrel_TonB_sf"/>
</dbReference>
<dbReference type="InterPro" id="IPR012910">
    <property type="entry name" value="Plug_dom"/>
</dbReference>
<accession>A0A437M797</accession>
<evidence type="ECO:0000256" key="1">
    <source>
        <dbReference type="ARBA" id="ARBA00004571"/>
    </source>
</evidence>
<organism evidence="16 17">
    <name type="scientific">Sphingomonas crocodyli</name>
    <dbReference type="NCBI Taxonomy" id="1979270"/>
    <lineage>
        <taxon>Bacteria</taxon>
        <taxon>Pseudomonadati</taxon>
        <taxon>Pseudomonadota</taxon>
        <taxon>Alphaproteobacteria</taxon>
        <taxon>Sphingomonadales</taxon>
        <taxon>Sphingomonadaceae</taxon>
        <taxon>Sphingomonas</taxon>
    </lineage>
</organism>
<evidence type="ECO:0000256" key="4">
    <source>
        <dbReference type="ARBA" id="ARBA00022496"/>
    </source>
</evidence>
<evidence type="ECO:0000256" key="13">
    <source>
        <dbReference type="SAM" id="SignalP"/>
    </source>
</evidence>
<dbReference type="GO" id="GO:0006826">
    <property type="term" value="P:iron ion transport"/>
    <property type="evidence" value="ECO:0007669"/>
    <property type="project" value="UniProtKB-KW"/>
</dbReference>
<evidence type="ECO:0000256" key="2">
    <source>
        <dbReference type="ARBA" id="ARBA00022448"/>
    </source>
</evidence>
<keyword evidence="6" id="KW-0408">Iron</keyword>
<dbReference type="Pfam" id="PF07715">
    <property type="entry name" value="Plug"/>
    <property type="match status" value="1"/>
</dbReference>
<evidence type="ECO:0000313" key="17">
    <source>
        <dbReference type="Proteomes" id="UP000282971"/>
    </source>
</evidence>
<dbReference type="EMBL" id="SACN01000001">
    <property type="protein sequence ID" value="RVT93601.1"/>
    <property type="molecule type" value="Genomic_DNA"/>
</dbReference>
<evidence type="ECO:0000256" key="12">
    <source>
        <dbReference type="RuleBase" id="RU003357"/>
    </source>
</evidence>
<keyword evidence="10 11" id="KW-0998">Cell outer membrane</keyword>
<keyword evidence="3 11" id="KW-1134">Transmembrane beta strand</keyword>
<dbReference type="CDD" id="cd01347">
    <property type="entry name" value="ligand_gated_channel"/>
    <property type="match status" value="1"/>
</dbReference>
<keyword evidence="5 11" id="KW-0812">Transmembrane</keyword>
<protein>
    <submittedName>
        <fullName evidence="16">TonB-dependent receptor</fullName>
    </submittedName>
</protein>
<dbReference type="SUPFAM" id="SSF56935">
    <property type="entry name" value="Porins"/>
    <property type="match status" value="1"/>
</dbReference>
<evidence type="ECO:0000256" key="9">
    <source>
        <dbReference type="ARBA" id="ARBA00023136"/>
    </source>
</evidence>
<evidence type="ECO:0000256" key="8">
    <source>
        <dbReference type="ARBA" id="ARBA00023077"/>
    </source>
</evidence>